<keyword evidence="3" id="KW-1185">Reference proteome</keyword>
<evidence type="ECO:0008006" key="4">
    <source>
        <dbReference type="Google" id="ProtNLM"/>
    </source>
</evidence>
<dbReference type="AlphaFoldDB" id="A0A5B7HNQ6"/>
<sequence length="66" mass="7004">MNTLPQPALVVVVVVVGAHSSLVFCATSSPDSPNSLTRLLSTGYCLQRCHTHISKPGHNMKQDGAM</sequence>
<evidence type="ECO:0000313" key="2">
    <source>
        <dbReference type="EMBL" id="MPC70847.1"/>
    </source>
</evidence>
<reference evidence="2 3" key="1">
    <citation type="submission" date="2019-05" db="EMBL/GenBank/DDBJ databases">
        <title>Another draft genome of Portunus trituberculatus and its Hox gene families provides insights of decapod evolution.</title>
        <authorList>
            <person name="Jeong J.-H."/>
            <person name="Song I."/>
            <person name="Kim S."/>
            <person name="Choi T."/>
            <person name="Kim D."/>
            <person name="Ryu S."/>
            <person name="Kim W."/>
        </authorList>
    </citation>
    <scope>NUCLEOTIDE SEQUENCE [LARGE SCALE GENOMIC DNA]</scope>
    <source>
        <tissue evidence="2">Muscle</tissue>
    </source>
</reference>
<feature type="signal peptide" evidence="1">
    <location>
        <begin position="1"/>
        <end position="25"/>
    </location>
</feature>
<keyword evidence="1" id="KW-0732">Signal</keyword>
<accession>A0A5B7HNQ6</accession>
<feature type="chain" id="PRO_5022742221" description="Secreted protein" evidence="1">
    <location>
        <begin position="26"/>
        <end position="66"/>
    </location>
</feature>
<name>A0A5B7HNQ6_PORTR</name>
<gene>
    <name evidence="2" type="ORF">E2C01_065108</name>
</gene>
<evidence type="ECO:0000256" key="1">
    <source>
        <dbReference type="SAM" id="SignalP"/>
    </source>
</evidence>
<protein>
    <recommendedName>
        <fullName evidence="4">Secreted protein</fullName>
    </recommendedName>
</protein>
<evidence type="ECO:0000313" key="3">
    <source>
        <dbReference type="Proteomes" id="UP000324222"/>
    </source>
</evidence>
<dbReference type="EMBL" id="VSRR010031832">
    <property type="protein sequence ID" value="MPC70847.1"/>
    <property type="molecule type" value="Genomic_DNA"/>
</dbReference>
<dbReference type="Proteomes" id="UP000324222">
    <property type="component" value="Unassembled WGS sequence"/>
</dbReference>
<proteinExistence type="predicted"/>
<comment type="caution">
    <text evidence="2">The sequence shown here is derived from an EMBL/GenBank/DDBJ whole genome shotgun (WGS) entry which is preliminary data.</text>
</comment>
<organism evidence="2 3">
    <name type="scientific">Portunus trituberculatus</name>
    <name type="common">Swimming crab</name>
    <name type="synonym">Neptunus trituberculatus</name>
    <dbReference type="NCBI Taxonomy" id="210409"/>
    <lineage>
        <taxon>Eukaryota</taxon>
        <taxon>Metazoa</taxon>
        <taxon>Ecdysozoa</taxon>
        <taxon>Arthropoda</taxon>
        <taxon>Crustacea</taxon>
        <taxon>Multicrustacea</taxon>
        <taxon>Malacostraca</taxon>
        <taxon>Eumalacostraca</taxon>
        <taxon>Eucarida</taxon>
        <taxon>Decapoda</taxon>
        <taxon>Pleocyemata</taxon>
        <taxon>Brachyura</taxon>
        <taxon>Eubrachyura</taxon>
        <taxon>Portunoidea</taxon>
        <taxon>Portunidae</taxon>
        <taxon>Portuninae</taxon>
        <taxon>Portunus</taxon>
    </lineage>
</organism>